<dbReference type="CDD" id="cd02966">
    <property type="entry name" value="TlpA_like_family"/>
    <property type="match status" value="1"/>
</dbReference>
<evidence type="ECO:0000256" key="5">
    <source>
        <dbReference type="SAM" id="SignalP"/>
    </source>
</evidence>
<keyword evidence="8" id="KW-1185">Reference proteome</keyword>
<dbReference type="GO" id="GO:0016491">
    <property type="term" value="F:oxidoreductase activity"/>
    <property type="evidence" value="ECO:0007669"/>
    <property type="project" value="InterPro"/>
</dbReference>
<dbReference type="InterPro" id="IPR050553">
    <property type="entry name" value="Thioredoxin_ResA/DsbE_sf"/>
</dbReference>
<keyword evidence="3" id="KW-1015">Disulfide bond</keyword>
<accession>A0AAW9R248</accession>
<dbReference type="InterPro" id="IPR013766">
    <property type="entry name" value="Thioredoxin_domain"/>
</dbReference>
<organism evidence="7 8">
    <name type="scientific">Denitratimonas tolerans</name>
    <dbReference type="NCBI Taxonomy" id="1338420"/>
    <lineage>
        <taxon>Bacteria</taxon>
        <taxon>Pseudomonadati</taxon>
        <taxon>Pseudomonadota</taxon>
        <taxon>Gammaproteobacteria</taxon>
        <taxon>Lysobacterales</taxon>
        <taxon>Lysobacteraceae</taxon>
        <taxon>Denitratimonas</taxon>
    </lineage>
</organism>
<evidence type="ECO:0000256" key="4">
    <source>
        <dbReference type="ARBA" id="ARBA00023284"/>
    </source>
</evidence>
<evidence type="ECO:0000259" key="6">
    <source>
        <dbReference type="PROSITE" id="PS51352"/>
    </source>
</evidence>
<gene>
    <name evidence="7" type="ORF">WB794_01785</name>
</gene>
<feature type="signal peptide" evidence="5">
    <location>
        <begin position="1"/>
        <end position="22"/>
    </location>
</feature>
<dbReference type="AlphaFoldDB" id="A0AAW9R248"/>
<keyword evidence="5" id="KW-0732">Signal</keyword>
<keyword evidence="4" id="KW-0676">Redox-active center</keyword>
<evidence type="ECO:0000256" key="2">
    <source>
        <dbReference type="ARBA" id="ARBA00022748"/>
    </source>
</evidence>
<reference evidence="7 8" key="1">
    <citation type="journal article" date="2016" name="Antonie Van Leeuwenhoek">
        <title>Denitratimonas tolerans gen. nov., sp. nov., a denitrifying bacterium isolated from a bioreactor for tannery wastewater treatment.</title>
        <authorList>
            <person name="Han S.I."/>
            <person name="Kim J.O."/>
            <person name="Lee Y.R."/>
            <person name="Ekpeghere K.I."/>
            <person name="Koh S.C."/>
            <person name="Whang K.S."/>
        </authorList>
    </citation>
    <scope>NUCLEOTIDE SEQUENCE [LARGE SCALE GENOMIC DNA]</scope>
    <source>
        <strain evidence="7 8">KACC 17565</strain>
    </source>
</reference>
<evidence type="ECO:0000256" key="1">
    <source>
        <dbReference type="ARBA" id="ARBA00004196"/>
    </source>
</evidence>
<evidence type="ECO:0000256" key="3">
    <source>
        <dbReference type="ARBA" id="ARBA00023157"/>
    </source>
</evidence>
<dbReference type="PANTHER" id="PTHR42852">
    <property type="entry name" value="THIOL:DISULFIDE INTERCHANGE PROTEIN DSBE"/>
    <property type="match status" value="1"/>
</dbReference>
<dbReference type="SUPFAM" id="SSF52833">
    <property type="entry name" value="Thioredoxin-like"/>
    <property type="match status" value="1"/>
</dbReference>
<comment type="caution">
    <text evidence="7">The sequence shown here is derived from an EMBL/GenBank/DDBJ whole genome shotgun (WGS) entry which is preliminary data.</text>
</comment>
<feature type="domain" description="Thioredoxin" evidence="6">
    <location>
        <begin position="25"/>
        <end position="163"/>
    </location>
</feature>
<evidence type="ECO:0000313" key="7">
    <source>
        <dbReference type="EMBL" id="MEJ1248411.1"/>
    </source>
</evidence>
<sequence>MKAWFFGLVLAISGLAAVGAIASEVAQDGAVPELRIATLDGDTFDLSQQRDRWVVVNYWATWCSPCLKEMPDLDAFATSRTDVTVIGLAYEDIAPEEMRAFLAEHPVSYPIAIVDVFEPPADFPAPRGLPMTWLIAPDGRVAKRFLGPVTGHELAEAIAADASAR</sequence>
<proteinExistence type="predicted"/>
<dbReference type="Proteomes" id="UP001364472">
    <property type="component" value="Unassembled WGS sequence"/>
</dbReference>
<dbReference type="GO" id="GO:0017004">
    <property type="term" value="P:cytochrome complex assembly"/>
    <property type="evidence" value="ECO:0007669"/>
    <property type="project" value="UniProtKB-KW"/>
</dbReference>
<dbReference type="InterPro" id="IPR013740">
    <property type="entry name" value="Redoxin"/>
</dbReference>
<dbReference type="InterPro" id="IPR036249">
    <property type="entry name" value="Thioredoxin-like_sf"/>
</dbReference>
<name>A0AAW9R248_9GAMM</name>
<dbReference type="GO" id="GO:0030313">
    <property type="term" value="C:cell envelope"/>
    <property type="evidence" value="ECO:0007669"/>
    <property type="project" value="UniProtKB-SubCell"/>
</dbReference>
<dbReference type="PANTHER" id="PTHR42852:SF6">
    <property type="entry name" value="THIOL:DISULFIDE INTERCHANGE PROTEIN DSBE"/>
    <property type="match status" value="1"/>
</dbReference>
<comment type="subcellular location">
    <subcellularLocation>
        <location evidence="1">Cell envelope</location>
    </subcellularLocation>
</comment>
<dbReference type="PROSITE" id="PS51352">
    <property type="entry name" value="THIOREDOXIN_2"/>
    <property type="match status" value="1"/>
</dbReference>
<dbReference type="Gene3D" id="3.40.30.10">
    <property type="entry name" value="Glutaredoxin"/>
    <property type="match status" value="1"/>
</dbReference>
<feature type="chain" id="PRO_5043925651" evidence="5">
    <location>
        <begin position="23"/>
        <end position="165"/>
    </location>
</feature>
<keyword evidence="2" id="KW-0201">Cytochrome c-type biogenesis</keyword>
<dbReference type="Pfam" id="PF08534">
    <property type="entry name" value="Redoxin"/>
    <property type="match status" value="1"/>
</dbReference>
<dbReference type="EMBL" id="JBBDHC010000002">
    <property type="protein sequence ID" value="MEJ1248411.1"/>
    <property type="molecule type" value="Genomic_DNA"/>
</dbReference>
<evidence type="ECO:0000313" key="8">
    <source>
        <dbReference type="Proteomes" id="UP001364472"/>
    </source>
</evidence>
<protein>
    <submittedName>
        <fullName evidence="7">TlpA disulfide reductase family protein</fullName>
    </submittedName>
</protein>
<dbReference type="RefSeq" id="WP_337334129.1">
    <property type="nucleotide sequence ID" value="NZ_JBBDHC010000002.1"/>
</dbReference>